<gene>
    <name evidence="1" type="ORF">E2C01_029317</name>
</gene>
<accession>A0A5B7EMP6</accession>
<evidence type="ECO:0000313" key="2">
    <source>
        <dbReference type="Proteomes" id="UP000324222"/>
    </source>
</evidence>
<comment type="caution">
    <text evidence="1">The sequence shown here is derived from an EMBL/GenBank/DDBJ whole genome shotgun (WGS) entry which is preliminary data.</text>
</comment>
<dbReference type="AlphaFoldDB" id="A0A5B7EMP6"/>
<dbReference type="Proteomes" id="UP000324222">
    <property type="component" value="Unassembled WGS sequence"/>
</dbReference>
<protein>
    <submittedName>
        <fullName evidence="1">Uncharacterized protein</fullName>
    </submittedName>
</protein>
<name>A0A5B7EMP6_PORTR</name>
<proteinExistence type="predicted"/>
<sequence>MRLPGDVTPLSKLIRRQCESHLQPFCLCYPLFC</sequence>
<reference evidence="1 2" key="1">
    <citation type="submission" date="2019-05" db="EMBL/GenBank/DDBJ databases">
        <title>Another draft genome of Portunus trituberculatus and its Hox gene families provides insights of decapod evolution.</title>
        <authorList>
            <person name="Jeong J.-H."/>
            <person name="Song I."/>
            <person name="Kim S."/>
            <person name="Choi T."/>
            <person name="Kim D."/>
            <person name="Ryu S."/>
            <person name="Kim W."/>
        </authorList>
    </citation>
    <scope>NUCLEOTIDE SEQUENCE [LARGE SCALE GENOMIC DNA]</scope>
    <source>
        <tissue evidence="1">Muscle</tissue>
    </source>
</reference>
<keyword evidence="2" id="KW-1185">Reference proteome</keyword>
<dbReference type="EMBL" id="VSRR010003370">
    <property type="protein sequence ID" value="MPC35880.1"/>
    <property type="molecule type" value="Genomic_DNA"/>
</dbReference>
<evidence type="ECO:0000313" key="1">
    <source>
        <dbReference type="EMBL" id="MPC35880.1"/>
    </source>
</evidence>
<organism evidence="1 2">
    <name type="scientific">Portunus trituberculatus</name>
    <name type="common">Swimming crab</name>
    <name type="synonym">Neptunus trituberculatus</name>
    <dbReference type="NCBI Taxonomy" id="210409"/>
    <lineage>
        <taxon>Eukaryota</taxon>
        <taxon>Metazoa</taxon>
        <taxon>Ecdysozoa</taxon>
        <taxon>Arthropoda</taxon>
        <taxon>Crustacea</taxon>
        <taxon>Multicrustacea</taxon>
        <taxon>Malacostraca</taxon>
        <taxon>Eumalacostraca</taxon>
        <taxon>Eucarida</taxon>
        <taxon>Decapoda</taxon>
        <taxon>Pleocyemata</taxon>
        <taxon>Brachyura</taxon>
        <taxon>Eubrachyura</taxon>
        <taxon>Portunoidea</taxon>
        <taxon>Portunidae</taxon>
        <taxon>Portuninae</taxon>
        <taxon>Portunus</taxon>
    </lineage>
</organism>